<dbReference type="GO" id="GO:0006508">
    <property type="term" value="P:proteolysis"/>
    <property type="evidence" value="ECO:0007669"/>
    <property type="project" value="UniProtKB-KW"/>
</dbReference>
<feature type="domain" description="Peptidase S54 rhomboid" evidence="8">
    <location>
        <begin position="46"/>
        <end position="193"/>
    </location>
</feature>
<dbReference type="AlphaFoldDB" id="A0A9D7SD93"/>
<feature type="transmembrane region" description="Helical" evidence="7">
    <location>
        <begin position="85"/>
        <end position="107"/>
    </location>
</feature>
<feature type="transmembrane region" description="Helical" evidence="7">
    <location>
        <begin position="47"/>
        <end position="73"/>
    </location>
</feature>
<feature type="transmembrane region" description="Helical" evidence="7">
    <location>
        <begin position="119"/>
        <end position="139"/>
    </location>
</feature>
<dbReference type="PANTHER" id="PTHR43731:SF14">
    <property type="entry name" value="PRESENILIN-ASSOCIATED RHOMBOID-LIKE PROTEIN, MITOCHONDRIAL"/>
    <property type="match status" value="1"/>
</dbReference>
<evidence type="ECO:0000256" key="5">
    <source>
        <dbReference type="ARBA" id="ARBA00022989"/>
    </source>
</evidence>
<dbReference type="Pfam" id="PF01694">
    <property type="entry name" value="Rhomboid"/>
    <property type="match status" value="1"/>
</dbReference>
<evidence type="ECO:0000256" key="2">
    <source>
        <dbReference type="ARBA" id="ARBA00009045"/>
    </source>
</evidence>
<comment type="subcellular location">
    <subcellularLocation>
        <location evidence="1">Membrane</location>
        <topology evidence="1">Multi-pass membrane protein</topology>
    </subcellularLocation>
</comment>
<evidence type="ECO:0000256" key="3">
    <source>
        <dbReference type="ARBA" id="ARBA00022692"/>
    </source>
</evidence>
<keyword evidence="3 7" id="KW-0812">Transmembrane</keyword>
<evidence type="ECO:0000259" key="8">
    <source>
        <dbReference type="Pfam" id="PF01694"/>
    </source>
</evidence>
<comment type="similarity">
    <text evidence="2">Belongs to the peptidase S54 family.</text>
</comment>
<protein>
    <submittedName>
        <fullName evidence="9">Rhomboid family intramembrane serine protease</fullName>
    </submittedName>
</protein>
<sequence>MIPITEAVKHLLIINILMFLGTNTFMGDEQRLILALFSPESVFFRPWQIVTHMFMHGNFEHLMFNMLALFFIGPMMENYLGTKRFLSYFFICGLGGAFLHLAIKWYVIHITGDDSMVNVPALGASGAINGLFIGLAYLFPNLEMYLMFIPIPIKAKYIAFFAIAIDLIGGLSGYQSGIAHFAHLGGALFGFLFLKSWKRN</sequence>
<keyword evidence="5 7" id="KW-1133">Transmembrane helix</keyword>
<proteinExistence type="inferred from homology"/>
<gene>
    <name evidence="9" type="ORF">IPO85_16470</name>
</gene>
<evidence type="ECO:0000256" key="1">
    <source>
        <dbReference type="ARBA" id="ARBA00004141"/>
    </source>
</evidence>
<comment type="caution">
    <text evidence="9">The sequence shown here is derived from an EMBL/GenBank/DDBJ whole genome shotgun (WGS) entry which is preliminary data.</text>
</comment>
<feature type="transmembrane region" description="Helical" evidence="7">
    <location>
        <begin position="151"/>
        <end position="171"/>
    </location>
</feature>
<keyword evidence="9" id="KW-0645">Protease</keyword>
<dbReference type="PANTHER" id="PTHR43731">
    <property type="entry name" value="RHOMBOID PROTEASE"/>
    <property type="match status" value="1"/>
</dbReference>
<organism evidence="9 10">
    <name type="scientific">Candidatus Defluviibacterium haderslevense</name>
    <dbReference type="NCBI Taxonomy" id="2981993"/>
    <lineage>
        <taxon>Bacteria</taxon>
        <taxon>Pseudomonadati</taxon>
        <taxon>Bacteroidota</taxon>
        <taxon>Saprospiria</taxon>
        <taxon>Saprospirales</taxon>
        <taxon>Saprospiraceae</taxon>
        <taxon>Candidatus Defluviibacterium</taxon>
    </lineage>
</organism>
<dbReference type="InterPro" id="IPR050925">
    <property type="entry name" value="Rhomboid_protease_S54"/>
</dbReference>
<evidence type="ECO:0000313" key="10">
    <source>
        <dbReference type="Proteomes" id="UP000808349"/>
    </source>
</evidence>
<reference evidence="9 10" key="1">
    <citation type="submission" date="2020-10" db="EMBL/GenBank/DDBJ databases">
        <title>Connecting structure to function with the recovery of over 1000 high-quality activated sludge metagenome-assembled genomes encoding full-length rRNA genes using long-read sequencing.</title>
        <authorList>
            <person name="Singleton C.M."/>
            <person name="Petriglieri F."/>
            <person name="Kristensen J.M."/>
            <person name="Kirkegaard R.H."/>
            <person name="Michaelsen T.Y."/>
            <person name="Andersen M.H."/>
            <person name="Karst S.M."/>
            <person name="Dueholm M.S."/>
            <person name="Nielsen P.H."/>
            <person name="Albertsen M."/>
        </authorList>
    </citation>
    <scope>NUCLEOTIDE SEQUENCE [LARGE SCALE GENOMIC DNA]</scope>
    <source>
        <strain evidence="9">Ribe_18-Q3-R11-54_BAT3C.373</strain>
    </source>
</reference>
<keyword evidence="6 7" id="KW-0472">Membrane</keyword>
<evidence type="ECO:0000256" key="4">
    <source>
        <dbReference type="ARBA" id="ARBA00022801"/>
    </source>
</evidence>
<dbReference type="EMBL" id="JADKFW010000015">
    <property type="protein sequence ID" value="MBK9719074.1"/>
    <property type="molecule type" value="Genomic_DNA"/>
</dbReference>
<evidence type="ECO:0000313" key="9">
    <source>
        <dbReference type="EMBL" id="MBK9719074.1"/>
    </source>
</evidence>
<dbReference type="SMART" id="SM01160">
    <property type="entry name" value="DUF1751"/>
    <property type="match status" value="1"/>
</dbReference>
<accession>A0A9D7SD93</accession>
<keyword evidence="4" id="KW-0378">Hydrolase</keyword>
<dbReference type="InterPro" id="IPR035952">
    <property type="entry name" value="Rhomboid-like_sf"/>
</dbReference>
<dbReference type="Proteomes" id="UP000808349">
    <property type="component" value="Unassembled WGS sequence"/>
</dbReference>
<dbReference type="InterPro" id="IPR022764">
    <property type="entry name" value="Peptidase_S54_rhomboid_dom"/>
</dbReference>
<dbReference type="GO" id="GO:0004252">
    <property type="term" value="F:serine-type endopeptidase activity"/>
    <property type="evidence" value="ECO:0007669"/>
    <property type="project" value="InterPro"/>
</dbReference>
<name>A0A9D7SD93_9BACT</name>
<feature type="transmembrane region" description="Helical" evidence="7">
    <location>
        <begin position="177"/>
        <end position="194"/>
    </location>
</feature>
<dbReference type="GO" id="GO:0016020">
    <property type="term" value="C:membrane"/>
    <property type="evidence" value="ECO:0007669"/>
    <property type="project" value="UniProtKB-SubCell"/>
</dbReference>
<evidence type="ECO:0000256" key="6">
    <source>
        <dbReference type="ARBA" id="ARBA00023136"/>
    </source>
</evidence>
<evidence type="ECO:0000256" key="7">
    <source>
        <dbReference type="SAM" id="Phobius"/>
    </source>
</evidence>
<dbReference type="Gene3D" id="1.20.1540.10">
    <property type="entry name" value="Rhomboid-like"/>
    <property type="match status" value="1"/>
</dbReference>
<feature type="transmembrane region" description="Helical" evidence="7">
    <location>
        <begin position="7"/>
        <end position="27"/>
    </location>
</feature>
<dbReference type="SUPFAM" id="SSF144091">
    <property type="entry name" value="Rhomboid-like"/>
    <property type="match status" value="1"/>
</dbReference>